<sequence length="482" mass="54161">MTSPLSSLGKTRKMPLQMQPSGKRSVPFKASIQDEDERAMMDEILGPEVQIPIPADVPSCSDETVANSATLGVAPTDMELMTSMMQKIAALEQKVKNQAQAIQQKNKKIGELEVDIKVLQKSKEESPGLSRVKDLEAMCLQLKRQIWEMERFLNDYGLIWVGEGTETLEELELLKEEEDQPLRSLWKPGDAVVSERPIDLDLILENLKDLNALAGEGMSQIERTAGGARLRQLDSVPLTFYQNGIVMFNGPFRSYEEPSTQRCLRDLMDGYFPSELQRRYPEGVPFQVTDKRDVFFQERNLPESFPGVGQVTGHAKASGVKVTKEIPGPRLSLEQFLNKLPKLMIRDGQVIDIRGETRKTLQGLDGTQSHEVILVETPSLSAMKKRLEGERKKEASDPNISTLRVKSENGEKTYIIKMSFRETIGDLRQHLAKARGEEVEPYKILTTFPYRVYDDTSMTLEQCGLVPNACLRLQKKASATGS</sequence>
<dbReference type="PROSITE" id="PS50033">
    <property type="entry name" value="UBX"/>
    <property type="match status" value="1"/>
</dbReference>
<dbReference type="GeneTree" id="ENSGT00520000055567"/>
<evidence type="ECO:0000256" key="1">
    <source>
        <dbReference type="ARBA" id="ARBA00004245"/>
    </source>
</evidence>
<evidence type="ECO:0000256" key="4">
    <source>
        <dbReference type="ARBA" id="ARBA00023212"/>
    </source>
</evidence>
<comment type="subcellular location">
    <subcellularLocation>
        <location evidence="1">Cytoplasm</location>
        <location evidence="1">Cytoskeleton</location>
    </subcellularLocation>
</comment>
<dbReference type="Gene3D" id="3.10.20.90">
    <property type="entry name" value="Phosphatidylinositol 3-kinase Catalytic Subunit, Chain A, domain 1"/>
    <property type="match status" value="1"/>
</dbReference>
<feature type="domain" description="SEP" evidence="14">
    <location>
        <begin position="233"/>
        <end position="297"/>
    </location>
</feature>
<comment type="function">
    <text evidence="5">May be involved in the reorganization of actin cytoskeleton mediated by RND1, RND2 and RND3. Promotes RHOA activation mediated by GNA12 and GNA13.</text>
</comment>
<dbReference type="Pfam" id="PF08059">
    <property type="entry name" value="SEP"/>
    <property type="match status" value="1"/>
</dbReference>
<dbReference type="Pfam" id="PF00789">
    <property type="entry name" value="UBX"/>
    <property type="match status" value="1"/>
</dbReference>
<dbReference type="InterPro" id="IPR029071">
    <property type="entry name" value="Ubiquitin-like_domsf"/>
</dbReference>
<dbReference type="OMA" id="DFELMSA"/>
<dbReference type="InterPro" id="IPR012989">
    <property type="entry name" value="SEP_domain"/>
</dbReference>
<dbReference type="AlphaFoldDB" id="A0A8D0DJ55"/>
<organism evidence="15 16">
    <name type="scientific">Salvator merianae</name>
    <name type="common">Argentine black and white tegu</name>
    <name type="synonym">Tupinambis merianae</name>
    <dbReference type="NCBI Taxonomy" id="96440"/>
    <lineage>
        <taxon>Eukaryota</taxon>
        <taxon>Metazoa</taxon>
        <taxon>Chordata</taxon>
        <taxon>Craniata</taxon>
        <taxon>Vertebrata</taxon>
        <taxon>Euteleostomi</taxon>
        <taxon>Lepidosauria</taxon>
        <taxon>Squamata</taxon>
        <taxon>Bifurcata</taxon>
        <taxon>Unidentata</taxon>
        <taxon>Episquamata</taxon>
        <taxon>Laterata</taxon>
        <taxon>Teiioidea</taxon>
        <taxon>Teiidae</taxon>
        <taxon>Salvator</taxon>
    </lineage>
</organism>
<dbReference type="CDD" id="cd17077">
    <property type="entry name" value="UBX_UBXN11"/>
    <property type="match status" value="1"/>
</dbReference>
<dbReference type="SMART" id="SM00553">
    <property type="entry name" value="SEP"/>
    <property type="match status" value="1"/>
</dbReference>
<protein>
    <recommendedName>
        <fullName evidence="7">UBX domain-containing protein 11</fullName>
    </recommendedName>
    <alternativeName>
        <fullName evidence="9">Socius</fullName>
    </alternativeName>
    <alternativeName>
        <fullName evidence="8">UBX domain-containing protein 5</fullName>
    </alternativeName>
</protein>
<evidence type="ECO:0000259" key="13">
    <source>
        <dbReference type="PROSITE" id="PS50053"/>
    </source>
</evidence>
<evidence type="ECO:0000256" key="10">
    <source>
        <dbReference type="SAM" id="Coils"/>
    </source>
</evidence>
<dbReference type="GO" id="GO:0005856">
    <property type="term" value="C:cytoskeleton"/>
    <property type="evidence" value="ECO:0007669"/>
    <property type="project" value="UniProtKB-SubCell"/>
</dbReference>
<reference evidence="15" key="1">
    <citation type="submission" date="2025-08" db="UniProtKB">
        <authorList>
            <consortium name="Ensembl"/>
        </authorList>
    </citation>
    <scope>IDENTIFICATION</scope>
</reference>
<dbReference type="GO" id="GO:0043130">
    <property type="term" value="F:ubiquitin binding"/>
    <property type="evidence" value="ECO:0007669"/>
    <property type="project" value="TreeGrafter"/>
</dbReference>
<dbReference type="InterPro" id="IPR001012">
    <property type="entry name" value="UBX_dom"/>
</dbReference>
<evidence type="ECO:0000313" key="15">
    <source>
        <dbReference type="Ensembl" id="ENSSMRP00000001575.1"/>
    </source>
</evidence>
<evidence type="ECO:0000256" key="8">
    <source>
        <dbReference type="ARBA" id="ARBA00075811"/>
    </source>
</evidence>
<keyword evidence="4" id="KW-0206">Cytoskeleton</keyword>
<proteinExistence type="predicted"/>
<keyword evidence="3 10" id="KW-0175">Coiled coil</keyword>
<dbReference type="PROSITE" id="PS50053">
    <property type="entry name" value="UBIQUITIN_2"/>
    <property type="match status" value="1"/>
</dbReference>
<dbReference type="SUPFAM" id="SSF102848">
    <property type="entry name" value="NSFL1 (p97 ATPase) cofactor p47, SEP domain"/>
    <property type="match status" value="1"/>
</dbReference>
<evidence type="ECO:0000259" key="12">
    <source>
        <dbReference type="PROSITE" id="PS50033"/>
    </source>
</evidence>
<evidence type="ECO:0000256" key="5">
    <source>
        <dbReference type="ARBA" id="ARBA00059434"/>
    </source>
</evidence>
<accession>A0A8D0DJ55</accession>
<dbReference type="PANTHER" id="PTHR23333:SF4">
    <property type="entry name" value="UBX DOMAIN-CONTAINING PROTEIN 11"/>
    <property type="match status" value="1"/>
</dbReference>
<evidence type="ECO:0000313" key="16">
    <source>
        <dbReference type="Proteomes" id="UP000694421"/>
    </source>
</evidence>
<keyword evidence="2" id="KW-0963">Cytoplasm</keyword>
<feature type="region of interest" description="Disordered" evidence="11">
    <location>
        <begin position="1"/>
        <end position="27"/>
    </location>
</feature>
<dbReference type="FunFam" id="3.30.420.210:FF:000003">
    <property type="entry name" value="UBX domain protein 11"/>
    <property type="match status" value="1"/>
</dbReference>
<evidence type="ECO:0000256" key="6">
    <source>
        <dbReference type="ARBA" id="ARBA00062345"/>
    </source>
</evidence>
<dbReference type="InterPro" id="IPR000626">
    <property type="entry name" value="Ubiquitin-like_dom"/>
</dbReference>
<evidence type="ECO:0000256" key="11">
    <source>
        <dbReference type="SAM" id="MobiDB-lite"/>
    </source>
</evidence>
<dbReference type="SUPFAM" id="SSF54236">
    <property type="entry name" value="Ubiquitin-like"/>
    <property type="match status" value="1"/>
</dbReference>
<dbReference type="GO" id="GO:0043161">
    <property type="term" value="P:proteasome-mediated ubiquitin-dependent protein catabolic process"/>
    <property type="evidence" value="ECO:0007669"/>
    <property type="project" value="TreeGrafter"/>
</dbReference>
<dbReference type="Gene3D" id="3.30.420.210">
    <property type="entry name" value="SEP domain"/>
    <property type="match status" value="1"/>
</dbReference>
<evidence type="ECO:0000256" key="9">
    <source>
        <dbReference type="ARBA" id="ARBA00081109"/>
    </source>
</evidence>
<keyword evidence="16" id="KW-1185">Reference proteome</keyword>
<evidence type="ECO:0000259" key="14">
    <source>
        <dbReference type="PROSITE" id="PS51399"/>
    </source>
</evidence>
<dbReference type="Ensembl" id="ENSSMRT00000001886.1">
    <property type="protein sequence ID" value="ENSSMRP00000001575.1"/>
    <property type="gene ID" value="ENSSMRG00000001369.1"/>
</dbReference>
<comment type="subunit">
    <text evidence="6">Interacts with GNA12, GNA13, RND1, RND2 and RND3.</text>
</comment>
<feature type="coiled-coil region" evidence="10">
    <location>
        <begin position="81"/>
        <end position="122"/>
    </location>
</feature>
<feature type="domain" description="UBX" evidence="12">
    <location>
        <begin position="396"/>
        <end position="473"/>
    </location>
</feature>
<dbReference type="InterPro" id="IPR036241">
    <property type="entry name" value="NSFL1C_SEP_dom_sf"/>
</dbReference>
<evidence type="ECO:0000256" key="2">
    <source>
        <dbReference type="ARBA" id="ARBA00022490"/>
    </source>
</evidence>
<feature type="domain" description="Ubiquitin-like" evidence="13">
    <location>
        <begin position="401"/>
        <end position="480"/>
    </location>
</feature>
<dbReference type="FunFam" id="3.10.20.90:FF:000790">
    <property type="entry name" value="Uncharacterized protein"/>
    <property type="match status" value="1"/>
</dbReference>
<evidence type="ECO:0000256" key="7">
    <source>
        <dbReference type="ARBA" id="ARBA00073759"/>
    </source>
</evidence>
<reference evidence="15" key="2">
    <citation type="submission" date="2025-09" db="UniProtKB">
        <authorList>
            <consortium name="Ensembl"/>
        </authorList>
    </citation>
    <scope>IDENTIFICATION</scope>
</reference>
<dbReference type="PROSITE" id="PS51399">
    <property type="entry name" value="SEP"/>
    <property type="match status" value="1"/>
</dbReference>
<dbReference type="Proteomes" id="UP000694421">
    <property type="component" value="Unplaced"/>
</dbReference>
<dbReference type="PANTHER" id="PTHR23333">
    <property type="entry name" value="UBX DOMAIN CONTAINING PROTEIN"/>
    <property type="match status" value="1"/>
</dbReference>
<name>A0A8D0DJ55_SALMN</name>
<evidence type="ECO:0000256" key="3">
    <source>
        <dbReference type="ARBA" id="ARBA00023054"/>
    </source>
</evidence>